<keyword evidence="3" id="KW-1185">Reference proteome</keyword>
<accession>A0A318JF44</accession>
<gene>
    <name evidence="2" type="ORF">DFR42_101713</name>
</gene>
<dbReference type="EMBL" id="QJKB01000001">
    <property type="protein sequence ID" value="PXX47137.1"/>
    <property type="molecule type" value="Genomic_DNA"/>
</dbReference>
<name>A0A318JF44_9BURK</name>
<feature type="transmembrane region" description="Helical" evidence="1">
    <location>
        <begin position="48"/>
        <end position="64"/>
    </location>
</feature>
<protein>
    <submittedName>
        <fullName evidence="2">Membrane protein implicated in regulation of membrane protease activity</fullName>
    </submittedName>
</protein>
<dbReference type="GO" id="GO:0008233">
    <property type="term" value="F:peptidase activity"/>
    <property type="evidence" value="ECO:0007669"/>
    <property type="project" value="UniProtKB-KW"/>
</dbReference>
<keyword evidence="2" id="KW-0378">Hydrolase</keyword>
<comment type="caution">
    <text evidence="2">The sequence shown here is derived from an EMBL/GenBank/DDBJ whole genome shotgun (WGS) entry which is preliminary data.</text>
</comment>
<dbReference type="RefSeq" id="WP_110253545.1">
    <property type="nucleotide sequence ID" value="NZ_QJKB01000001.1"/>
</dbReference>
<sequence length="144" mass="15750">MNGWMMWMILAGVVVIFELFTGTFYLLMISIGLVAGALAAVFQLGPEIQMIVAAIVGALATAALHKSKYGWKENANAARDPNVNMDIGQTLQVNEWKELGNGKFAARTMYRGAMWDVELQHSAGYPGAYVIEEIQGSRLIVKPT</sequence>
<dbReference type="Proteomes" id="UP000247792">
    <property type="component" value="Unassembled WGS sequence"/>
</dbReference>
<keyword evidence="1" id="KW-1133">Transmembrane helix</keyword>
<keyword evidence="1" id="KW-0812">Transmembrane</keyword>
<dbReference type="OrthoDB" id="5654021at2"/>
<evidence type="ECO:0000313" key="3">
    <source>
        <dbReference type="Proteomes" id="UP000247792"/>
    </source>
</evidence>
<dbReference type="GO" id="GO:0006508">
    <property type="term" value="P:proteolysis"/>
    <property type="evidence" value="ECO:0007669"/>
    <property type="project" value="UniProtKB-KW"/>
</dbReference>
<keyword evidence="2" id="KW-0645">Protease</keyword>
<dbReference type="AlphaFoldDB" id="A0A318JF44"/>
<proteinExistence type="predicted"/>
<keyword evidence="1" id="KW-0472">Membrane</keyword>
<feature type="transmembrane region" description="Helical" evidence="1">
    <location>
        <begin position="9"/>
        <end position="42"/>
    </location>
</feature>
<reference evidence="2 3" key="1">
    <citation type="submission" date="2018-05" db="EMBL/GenBank/DDBJ databases">
        <title>Genomic Encyclopedia of Type Strains, Phase IV (KMG-IV): sequencing the most valuable type-strain genomes for metagenomic binning, comparative biology and taxonomic classification.</title>
        <authorList>
            <person name="Goeker M."/>
        </authorList>
    </citation>
    <scope>NUCLEOTIDE SEQUENCE [LARGE SCALE GENOMIC DNA]</scope>
    <source>
        <strain evidence="2 3">DSM 19792</strain>
    </source>
</reference>
<evidence type="ECO:0000256" key="1">
    <source>
        <dbReference type="SAM" id="Phobius"/>
    </source>
</evidence>
<evidence type="ECO:0000313" key="2">
    <source>
        <dbReference type="EMBL" id="PXX47137.1"/>
    </source>
</evidence>
<organism evidence="2 3">
    <name type="scientific">Undibacterium pigrum</name>
    <dbReference type="NCBI Taxonomy" id="401470"/>
    <lineage>
        <taxon>Bacteria</taxon>
        <taxon>Pseudomonadati</taxon>
        <taxon>Pseudomonadota</taxon>
        <taxon>Betaproteobacteria</taxon>
        <taxon>Burkholderiales</taxon>
        <taxon>Oxalobacteraceae</taxon>
        <taxon>Undibacterium</taxon>
    </lineage>
</organism>